<evidence type="ECO:0000259" key="1">
    <source>
        <dbReference type="Pfam" id="PF00078"/>
    </source>
</evidence>
<dbReference type="SUPFAM" id="SSF56672">
    <property type="entry name" value="DNA/RNA polymerases"/>
    <property type="match status" value="1"/>
</dbReference>
<dbReference type="EMBL" id="BQNB010015325">
    <property type="protein sequence ID" value="GJT38717.1"/>
    <property type="molecule type" value="Genomic_DNA"/>
</dbReference>
<keyword evidence="2" id="KW-0808">Transferase</keyword>
<reference evidence="2" key="2">
    <citation type="submission" date="2022-01" db="EMBL/GenBank/DDBJ databases">
        <authorList>
            <person name="Yamashiro T."/>
            <person name="Shiraishi A."/>
            <person name="Satake H."/>
            <person name="Nakayama K."/>
        </authorList>
    </citation>
    <scope>NUCLEOTIDE SEQUENCE</scope>
</reference>
<organism evidence="2 3">
    <name type="scientific">Tanacetum coccineum</name>
    <dbReference type="NCBI Taxonomy" id="301880"/>
    <lineage>
        <taxon>Eukaryota</taxon>
        <taxon>Viridiplantae</taxon>
        <taxon>Streptophyta</taxon>
        <taxon>Embryophyta</taxon>
        <taxon>Tracheophyta</taxon>
        <taxon>Spermatophyta</taxon>
        <taxon>Magnoliopsida</taxon>
        <taxon>eudicotyledons</taxon>
        <taxon>Gunneridae</taxon>
        <taxon>Pentapetalae</taxon>
        <taxon>asterids</taxon>
        <taxon>campanulids</taxon>
        <taxon>Asterales</taxon>
        <taxon>Asteraceae</taxon>
        <taxon>Asteroideae</taxon>
        <taxon>Anthemideae</taxon>
        <taxon>Anthemidinae</taxon>
        <taxon>Tanacetum</taxon>
    </lineage>
</organism>
<dbReference type="GO" id="GO:0003964">
    <property type="term" value="F:RNA-directed DNA polymerase activity"/>
    <property type="evidence" value="ECO:0007669"/>
    <property type="project" value="UniProtKB-KW"/>
</dbReference>
<dbReference type="InterPro" id="IPR000477">
    <property type="entry name" value="RT_dom"/>
</dbReference>
<keyword evidence="2" id="KW-0695">RNA-directed DNA polymerase</keyword>
<evidence type="ECO:0000313" key="2">
    <source>
        <dbReference type="EMBL" id="GJT38717.1"/>
    </source>
</evidence>
<gene>
    <name evidence="2" type="ORF">Tco_0938582</name>
</gene>
<dbReference type="Pfam" id="PF00078">
    <property type="entry name" value="RVT_1"/>
    <property type="match status" value="1"/>
</dbReference>
<dbReference type="InterPro" id="IPR043502">
    <property type="entry name" value="DNA/RNA_pol_sf"/>
</dbReference>
<reference evidence="2" key="1">
    <citation type="journal article" date="2022" name="Int. J. Mol. Sci.">
        <title>Draft Genome of Tanacetum Coccineum: Genomic Comparison of Closely Related Tanacetum-Family Plants.</title>
        <authorList>
            <person name="Yamashiro T."/>
            <person name="Shiraishi A."/>
            <person name="Nakayama K."/>
            <person name="Satake H."/>
        </authorList>
    </citation>
    <scope>NUCLEOTIDE SEQUENCE</scope>
</reference>
<dbReference type="Gene3D" id="3.30.70.270">
    <property type="match status" value="2"/>
</dbReference>
<protein>
    <submittedName>
        <fullName evidence="2">Reverse transcriptase domain-containing protein</fullName>
    </submittedName>
</protein>
<proteinExistence type="predicted"/>
<feature type="domain" description="Reverse transcriptase" evidence="1">
    <location>
        <begin position="13"/>
        <end position="102"/>
    </location>
</feature>
<evidence type="ECO:0000313" key="3">
    <source>
        <dbReference type="Proteomes" id="UP001151760"/>
    </source>
</evidence>
<dbReference type="InterPro" id="IPR043128">
    <property type="entry name" value="Rev_trsase/Diguanyl_cyclase"/>
</dbReference>
<comment type="caution">
    <text evidence="2">The sequence shown here is derived from an EMBL/GenBank/DDBJ whole genome shotgun (WGS) entry which is preliminary data.</text>
</comment>
<dbReference type="PANTHER" id="PTHR48475">
    <property type="entry name" value="RIBONUCLEASE H"/>
    <property type="match status" value="1"/>
</dbReference>
<sequence length="450" mass="51544">MAGEDEDKTAFYAGEGVFCYKKMQFGLKNAGATYQRLVDKVFSHQIGRNLEAYVDDMVIKSTSEKEMLKDIQETFERFRSINMKLNPKKCSFGVEEGPFLGHLITKQGIKANPSKVKAVTDLDQPRTLKDIQSLNGKLAALSWFLSKGAERSLAFFKVLKGCKDKKNIQWTTEADKALEKMKKLVQALPTLTAPRDGPPFILYPFEDNEKKEKPKEVNSNSKWRLYTDRASNSDGSGAGLMLIDPEGKEYTYALRFEFEITNNEAEYEALLAAKQTSIKDYLKKVKTALRGFEEYTVERIRKNQNKKADTLSKLASMTFEHLTKEVLVEVLTKRSIEEKEVLKVDIRKRKSWMEPIQEYLLSKLLPKDTKEARRIRIQASQYKLIRGNLYKRSFFMPWLCCVAPLQTDKIIKEIHEESEVAKAIQEYEKCKEQSAIRKARTSGTIAAGST</sequence>
<dbReference type="InterPro" id="IPR036397">
    <property type="entry name" value="RNaseH_sf"/>
</dbReference>
<dbReference type="Proteomes" id="UP001151760">
    <property type="component" value="Unassembled WGS sequence"/>
</dbReference>
<dbReference type="CDD" id="cd01647">
    <property type="entry name" value="RT_LTR"/>
    <property type="match status" value="1"/>
</dbReference>
<name>A0ABQ5DK41_9ASTR</name>
<keyword evidence="3" id="KW-1185">Reference proteome</keyword>
<accession>A0ABQ5DK41</accession>
<dbReference type="PANTHER" id="PTHR48475:SF2">
    <property type="entry name" value="RIBONUCLEASE H"/>
    <property type="match status" value="1"/>
</dbReference>
<keyword evidence="2" id="KW-0548">Nucleotidyltransferase</keyword>
<dbReference type="Gene3D" id="3.30.420.10">
    <property type="entry name" value="Ribonuclease H-like superfamily/Ribonuclease H"/>
    <property type="match status" value="1"/>
</dbReference>